<evidence type="ECO:0000259" key="5">
    <source>
        <dbReference type="Pfam" id="PF13377"/>
    </source>
</evidence>
<dbReference type="Pfam" id="PF13377">
    <property type="entry name" value="Peripla_BP_3"/>
    <property type="match status" value="1"/>
</dbReference>
<evidence type="ECO:0000256" key="1">
    <source>
        <dbReference type="ARBA" id="ARBA00023015"/>
    </source>
</evidence>
<name>A0AAJ2PJ95_9ACTN</name>
<dbReference type="SUPFAM" id="SSF53822">
    <property type="entry name" value="Periplasmic binding protein-like I"/>
    <property type="match status" value="1"/>
</dbReference>
<keyword evidence="2" id="KW-0238">DNA-binding</keyword>
<dbReference type="PANTHER" id="PTHR30146:SF153">
    <property type="entry name" value="LACTOSE OPERON REPRESSOR"/>
    <property type="match status" value="1"/>
</dbReference>
<reference evidence="6" key="1">
    <citation type="journal article" date="2023" name="Microb. Genom.">
        <title>Mesoterricola silvestris gen. nov., sp. nov., Mesoterricola sediminis sp. nov., Geothrix oryzae sp. nov., Geothrix edaphica sp. nov., Geothrix rubra sp. nov., and Geothrix limicola sp. nov., six novel members of Acidobacteriota isolated from soils.</title>
        <authorList>
            <person name="Weisberg A.J."/>
            <person name="Pearce E."/>
            <person name="Kramer C.G."/>
            <person name="Chang J.H."/>
            <person name="Clarke C.R."/>
        </authorList>
    </citation>
    <scope>NUCLEOTIDE SEQUENCE</scope>
    <source>
        <strain evidence="6">ND06-05F</strain>
    </source>
</reference>
<evidence type="ECO:0000256" key="2">
    <source>
        <dbReference type="ARBA" id="ARBA00023125"/>
    </source>
</evidence>
<evidence type="ECO:0000313" key="7">
    <source>
        <dbReference type="Proteomes" id="UP001273589"/>
    </source>
</evidence>
<dbReference type="InterPro" id="IPR028082">
    <property type="entry name" value="Peripla_BP_I"/>
</dbReference>
<feature type="compositionally biased region" description="Polar residues" evidence="4">
    <location>
        <begin position="28"/>
        <end position="38"/>
    </location>
</feature>
<dbReference type="Proteomes" id="UP001273589">
    <property type="component" value="Unassembled WGS sequence"/>
</dbReference>
<sequence length="121" mass="12711">MAPSGSNPPTRPLWNSSPWTNRPPPCSPATTWRRSASSRPPAVHGLRVPGDVSVVGFDDTAAASTSAPPLTTVRQPFAEIGRAALRALLRLVAGEPLDSHRVELATQLIVRASTAPPPGHV</sequence>
<dbReference type="RefSeq" id="WP_319688849.1">
    <property type="nucleotide sequence ID" value="NZ_JARAWN010000006.1"/>
</dbReference>
<dbReference type="InterPro" id="IPR046335">
    <property type="entry name" value="LacI/GalR-like_sensor"/>
</dbReference>
<gene>
    <name evidence="6" type="ORF">PV367_01920</name>
</gene>
<evidence type="ECO:0000313" key="6">
    <source>
        <dbReference type="EMBL" id="MDX3128583.1"/>
    </source>
</evidence>
<dbReference type="GO" id="GO:0000976">
    <property type="term" value="F:transcription cis-regulatory region binding"/>
    <property type="evidence" value="ECO:0007669"/>
    <property type="project" value="TreeGrafter"/>
</dbReference>
<accession>A0AAJ2PJ95</accession>
<dbReference type="GO" id="GO:0003700">
    <property type="term" value="F:DNA-binding transcription factor activity"/>
    <property type="evidence" value="ECO:0007669"/>
    <property type="project" value="TreeGrafter"/>
</dbReference>
<dbReference type="EMBL" id="JARAWN010000006">
    <property type="protein sequence ID" value="MDX3128583.1"/>
    <property type="molecule type" value="Genomic_DNA"/>
</dbReference>
<evidence type="ECO:0000256" key="4">
    <source>
        <dbReference type="SAM" id="MobiDB-lite"/>
    </source>
</evidence>
<dbReference type="Gene3D" id="3.40.50.2300">
    <property type="match status" value="2"/>
</dbReference>
<feature type="region of interest" description="Disordered" evidence="4">
    <location>
        <begin position="1"/>
        <end position="48"/>
    </location>
</feature>
<dbReference type="PANTHER" id="PTHR30146">
    <property type="entry name" value="LACI-RELATED TRANSCRIPTIONAL REPRESSOR"/>
    <property type="match status" value="1"/>
</dbReference>
<organism evidence="6 7">
    <name type="scientific">Streptomyces europaeiscabiei</name>
    <dbReference type="NCBI Taxonomy" id="146819"/>
    <lineage>
        <taxon>Bacteria</taxon>
        <taxon>Bacillati</taxon>
        <taxon>Actinomycetota</taxon>
        <taxon>Actinomycetes</taxon>
        <taxon>Kitasatosporales</taxon>
        <taxon>Streptomycetaceae</taxon>
        <taxon>Streptomyces</taxon>
    </lineage>
</organism>
<keyword evidence="3" id="KW-0804">Transcription</keyword>
<feature type="domain" description="Transcriptional regulator LacI/GalR-like sensor" evidence="5">
    <location>
        <begin position="44"/>
        <end position="114"/>
    </location>
</feature>
<evidence type="ECO:0000256" key="3">
    <source>
        <dbReference type="ARBA" id="ARBA00023163"/>
    </source>
</evidence>
<proteinExistence type="predicted"/>
<dbReference type="AlphaFoldDB" id="A0AAJ2PJ95"/>
<protein>
    <submittedName>
        <fullName evidence="6">Substrate-binding domain-containing protein</fullName>
    </submittedName>
</protein>
<feature type="compositionally biased region" description="Polar residues" evidence="4">
    <location>
        <begin position="1"/>
        <end position="20"/>
    </location>
</feature>
<comment type="caution">
    <text evidence="6">The sequence shown here is derived from an EMBL/GenBank/DDBJ whole genome shotgun (WGS) entry which is preliminary data.</text>
</comment>
<keyword evidence="1" id="KW-0805">Transcription regulation</keyword>